<dbReference type="PANTHER" id="PTHR31010:SF2">
    <property type="entry name" value="RAN-SPECIFIC GTPASE-ACTIVATING PROTEIN 30"/>
    <property type="match status" value="1"/>
</dbReference>
<dbReference type="PANTHER" id="PTHR31010">
    <property type="entry name" value="RAN-SPECIFIC GTPASE-ACTIVATING PROTEIN 30-RELATED"/>
    <property type="match status" value="1"/>
</dbReference>
<organism evidence="1 2">
    <name type="scientific">Australozyma saopauloensis</name>
    <dbReference type="NCBI Taxonomy" id="291208"/>
    <lineage>
        <taxon>Eukaryota</taxon>
        <taxon>Fungi</taxon>
        <taxon>Dikarya</taxon>
        <taxon>Ascomycota</taxon>
        <taxon>Saccharomycotina</taxon>
        <taxon>Pichiomycetes</taxon>
        <taxon>Metschnikowiaceae</taxon>
        <taxon>Australozyma</taxon>
    </lineage>
</organism>
<keyword evidence="2" id="KW-1185">Reference proteome</keyword>
<protein>
    <recommendedName>
        <fullName evidence="3">Ran-specific GTPase-activating protein 30</fullName>
    </recommendedName>
</protein>
<dbReference type="GO" id="GO:0030695">
    <property type="term" value="F:GTPase regulator activity"/>
    <property type="evidence" value="ECO:0007669"/>
    <property type="project" value="TreeGrafter"/>
</dbReference>
<dbReference type="AlphaFoldDB" id="A0AAX4HD48"/>
<evidence type="ECO:0000313" key="1">
    <source>
        <dbReference type="EMBL" id="WPK26471.1"/>
    </source>
</evidence>
<gene>
    <name evidence="1" type="ORF">PUMCH_003825</name>
</gene>
<dbReference type="Proteomes" id="UP001338582">
    <property type="component" value="Chromosome 4"/>
</dbReference>
<dbReference type="GO" id="GO:0005737">
    <property type="term" value="C:cytoplasm"/>
    <property type="evidence" value="ECO:0007669"/>
    <property type="project" value="TreeGrafter"/>
</dbReference>
<dbReference type="RefSeq" id="XP_062878852.1">
    <property type="nucleotide sequence ID" value="XM_063022782.1"/>
</dbReference>
<evidence type="ECO:0000313" key="2">
    <source>
        <dbReference type="Proteomes" id="UP001338582"/>
    </source>
</evidence>
<evidence type="ECO:0008006" key="3">
    <source>
        <dbReference type="Google" id="ProtNLM"/>
    </source>
</evidence>
<dbReference type="EMBL" id="CP138897">
    <property type="protein sequence ID" value="WPK26471.1"/>
    <property type="molecule type" value="Genomic_DNA"/>
</dbReference>
<reference evidence="1 2" key="1">
    <citation type="submission" date="2023-10" db="EMBL/GenBank/DDBJ databases">
        <title>Draft Genome Sequence of Candida saopaulonensis from a very Premature Infant with Sepsis.</title>
        <authorList>
            <person name="Ning Y."/>
            <person name="Dai R."/>
            <person name="Xiao M."/>
            <person name="Xu Y."/>
            <person name="Yan Q."/>
            <person name="Zhang L."/>
        </authorList>
    </citation>
    <scope>NUCLEOTIDE SEQUENCE [LARGE SCALE GENOMIC DNA]</scope>
    <source>
        <strain evidence="1 2">19XY460</strain>
    </source>
</reference>
<dbReference type="KEGG" id="asau:88174888"/>
<dbReference type="GeneID" id="88174888"/>
<dbReference type="InterPro" id="IPR008812">
    <property type="entry name" value="Ran_GTP-bd-rel"/>
</dbReference>
<name>A0AAX4HD48_9ASCO</name>
<dbReference type="Pfam" id="PF05508">
    <property type="entry name" value="Ran-binding"/>
    <property type="match status" value="1"/>
</dbReference>
<sequence>MDEILAKASNQAITFAIRSGFSIASGYAIRTMTKMMDSIPATEKTRLVNKKNSLQRRIDSLNSCLDLLELAAARGNSALEVTMELVEDLRHHLTLFDQGIAALEEDLALLKQSNSVAVMESQMDTLSSVINEAIPLINLSLTTCGVNFANIMQPRMSPSRLLQAANRINASNIAFMRGNGSKEIQVGPEFPLSFYSVFYNPSRLKYIEEESETLSKGPASELSTKAISWKEEFPLATVKIIRQANAEFQYVISIEESFDDGRYHEDDETPRSRLLPVLDIQKQYFSASGELLRLEGDGLPVLVLKVLKDGVPEYLALGETLEDECCSDSEDLDSSSHKQKDPDATSQKLLLLEYLIRLCALQGTQQCSILEIDDETLFLYLQDEVDKAVLPQSRESRESAASKSLKTNQMLKNDSNINRLSKLTLEDA</sequence>
<proteinExistence type="predicted"/>
<dbReference type="GO" id="GO:0005634">
    <property type="term" value="C:nucleus"/>
    <property type="evidence" value="ECO:0007669"/>
    <property type="project" value="TreeGrafter"/>
</dbReference>
<accession>A0AAX4HD48</accession>